<evidence type="ECO:0000313" key="9">
    <source>
        <dbReference type="Proteomes" id="UP000184543"/>
    </source>
</evidence>
<organism evidence="8 9">
    <name type="scientific">Pseudozobellia thermophila</name>
    <dbReference type="NCBI Taxonomy" id="192903"/>
    <lineage>
        <taxon>Bacteria</taxon>
        <taxon>Pseudomonadati</taxon>
        <taxon>Bacteroidota</taxon>
        <taxon>Flavobacteriia</taxon>
        <taxon>Flavobacteriales</taxon>
        <taxon>Flavobacteriaceae</taxon>
        <taxon>Pseudozobellia</taxon>
    </lineage>
</organism>
<dbReference type="SUPFAM" id="SSF48452">
    <property type="entry name" value="TPR-like"/>
    <property type="match status" value="1"/>
</dbReference>
<feature type="domain" description="SusD-like N-terminal" evidence="7">
    <location>
        <begin position="87"/>
        <end position="208"/>
    </location>
</feature>
<evidence type="ECO:0000256" key="4">
    <source>
        <dbReference type="ARBA" id="ARBA00023136"/>
    </source>
</evidence>
<dbReference type="OrthoDB" id="5694214at2"/>
<dbReference type="Gene3D" id="1.25.40.390">
    <property type="match status" value="1"/>
</dbReference>
<accession>A0A1M6CBZ7</accession>
<dbReference type="InterPro" id="IPR033985">
    <property type="entry name" value="SusD-like_N"/>
</dbReference>
<gene>
    <name evidence="8" type="ORF">SAMN04488513_101714</name>
</gene>
<evidence type="ECO:0000256" key="5">
    <source>
        <dbReference type="ARBA" id="ARBA00023237"/>
    </source>
</evidence>
<evidence type="ECO:0000313" key="8">
    <source>
        <dbReference type="EMBL" id="SHI58532.1"/>
    </source>
</evidence>
<dbReference type="EMBL" id="FQYU01000001">
    <property type="protein sequence ID" value="SHI58532.1"/>
    <property type="molecule type" value="Genomic_DNA"/>
</dbReference>
<dbReference type="STRING" id="192903.SAMN04488513_101714"/>
<evidence type="ECO:0000256" key="2">
    <source>
        <dbReference type="ARBA" id="ARBA00006275"/>
    </source>
</evidence>
<evidence type="ECO:0000259" key="7">
    <source>
        <dbReference type="Pfam" id="PF14322"/>
    </source>
</evidence>
<comment type="similarity">
    <text evidence="2">Belongs to the SusD family.</text>
</comment>
<dbReference type="PROSITE" id="PS51257">
    <property type="entry name" value="PROKAR_LIPOPROTEIN"/>
    <property type="match status" value="1"/>
</dbReference>
<keyword evidence="5" id="KW-0998">Cell outer membrane</keyword>
<name>A0A1M6CBZ7_9FLAO</name>
<sequence>MKRIYIIGIIFAALTSCSDFIEEENLSSESAETFYVTPEGFNSLVNANYSQLRDIYGDTPWLYIGGTDLYSKGRGRGPLGLAEYTDLNSTSSDVDHLYNECYEAIQLANRALYYSEITEQTAELSTLVGEVKFLRALSYFLLVQTYGGVAITDYYDTPVLEFDRNSAEEVYQQIITDLEDAIANTADGAYTGRVNKRAARNLLAKVYLTRGYEDFGTPSDFDTAASLADQVIGGQALNLPFEEVFAPGNDMNEEVIFSVQFSPNSISADPDGLGSRQYAYFGSYLGGSEVQGQAPARDYSACPTNFALGLFSKEDSRWEGTFMTEIFYINTDDYTGPSYFTYYRVPKEDHDNLVVNEFYEPQWFTEADSLNYVSTNLLAPDFKYHRWGEYSSEWTDQVSLDYEVICVKKFDDPDPETAFGGRSSTRDIFLARLAETYLMAAEAYLKAGDPATGLQRLNVVRQRAGVADATLAEFDIDFILDERARELFGEYHRWFDLKRTGKLVERASLYNAQIDEANFNGVNALKILRPIPQQALDLNQNNDFPQNPAYN</sequence>
<evidence type="ECO:0000256" key="3">
    <source>
        <dbReference type="ARBA" id="ARBA00022729"/>
    </source>
</evidence>
<dbReference type="GO" id="GO:0009279">
    <property type="term" value="C:cell outer membrane"/>
    <property type="evidence" value="ECO:0007669"/>
    <property type="project" value="UniProtKB-SubCell"/>
</dbReference>
<reference evidence="9" key="1">
    <citation type="submission" date="2016-11" db="EMBL/GenBank/DDBJ databases">
        <authorList>
            <person name="Varghese N."/>
            <person name="Submissions S."/>
        </authorList>
    </citation>
    <scope>NUCLEOTIDE SEQUENCE [LARGE SCALE GENOMIC DNA]</scope>
    <source>
        <strain evidence="9">DSM 19858</strain>
    </source>
</reference>
<dbReference type="InterPro" id="IPR011990">
    <property type="entry name" value="TPR-like_helical_dom_sf"/>
</dbReference>
<dbReference type="InterPro" id="IPR012944">
    <property type="entry name" value="SusD_RagB_dom"/>
</dbReference>
<dbReference type="AlphaFoldDB" id="A0A1M6CBZ7"/>
<comment type="subcellular location">
    <subcellularLocation>
        <location evidence="1">Cell outer membrane</location>
    </subcellularLocation>
</comment>
<dbReference type="RefSeq" id="WP_072988601.1">
    <property type="nucleotide sequence ID" value="NZ_FQYU01000001.1"/>
</dbReference>
<keyword evidence="3" id="KW-0732">Signal</keyword>
<dbReference type="Proteomes" id="UP000184543">
    <property type="component" value="Unassembled WGS sequence"/>
</dbReference>
<dbReference type="Pfam" id="PF14322">
    <property type="entry name" value="SusD-like_3"/>
    <property type="match status" value="1"/>
</dbReference>
<feature type="domain" description="RagB/SusD" evidence="6">
    <location>
        <begin position="402"/>
        <end position="550"/>
    </location>
</feature>
<proteinExistence type="inferred from homology"/>
<evidence type="ECO:0000256" key="1">
    <source>
        <dbReference type="ARBA" id="ARBA00004442"/>
    </source>
</evidence>
<protein>
    <submittedName>
        <fullName evidence="8">Starch-binding associating with outer membrane</fullName>
    </submittedName>
</protein>
<keyword evidence="4" id="KW-0472">Membrane</keyword>
<keyword evidence="9" id="KW-1185">Reference proteome</keyword>
<evidence type="ECO:0000259" key="6">
    <source>
        <dbReference type="Pfam" id="PF07980"/>
    </source>
</evidence>
<dbReference type="Pfam" id="PF07980">
    <property type="entry name" value="SusD_RagB"/>
    <property type="match status" value="1"/>
</dbReference>